<dbReference type="Gene3D" id="3.30.420.10">
    <property type="entry name" value="Ribonuclease H-like superfamily/Ribonuclease H"/>
    <property type="match status" value="1"/>
</dbReference>
<proteinExistence type="predicted"/>
<evidence type="ECO:0000313" key="2">
    <source>
        <dbReference type="Proteomes" id="UP000265520"/>
    </source>
</evidence>
<name>A0A392P5E3_9FABA</name>
<dbReference type="EMBL" id="LXQA010064843">
    <property type="protein sequence ID" value="MCI07281.1"/>
    <property type="molecule type" value="Genomic_DNA"/>
</dbReference>
<dbReference type="Proteomes" id="UP000265520">
    <property type="component" value="Unassembled WGS sequence"/>
</dbReference>
<dbReference type="SUPFAM" id="SSF53098">
    <property type="entry name" value="Ribonuclease H-like"/>
    <property type="match status" value="1"/>
</dbReference>
<dbReference type="PANTHER" id="PTHR48475:SF2">
    <property type="entry name" value="RIBONUCLEASE H"/>
    <property type="match status" value="1"/>
</dbReference>
<feature type="non-terminal residue" evidence="1">
    <location>
        <position position="1"/>
    </location>
</feature>
<dbReference type="InterPro" id="IPR012337">
    <property type="entry name" value="RNaseH-like_sf"/>
</dbReference>
<keyword evidence="2" id="KW-1185">Reference proteome</keyword>
<protein>
    <submittedName>
        <fullName evidence="1">Gag-pol polyprotein</fullName>
    </submittedName>
</protein>
<accession>A0A392P5E3</accession>
<dbReference type="InterPro" id="IPR036397">
    <property type="entry name" value="RNaseH_sf"/>
</dbReference>
<organism evidence="1 2">
    <name type="scientific">Trifolium medium</name>
    <dbReference type="NCBI Taxonomy" id="97028"/>
    <lineage>
        <taxon>Eukaryota</taxon>
        <taxon>Viridiplantae</taxon>
        <taxon>Streptophyta</taxon>
        <taxon>Embryophyta</taxon>
        <taxon>Tracheophyta</taxon>
        <taxon>Spermatophyta</taxon>
        <taxon>Magnoliopsida</taxon>
        <taxon>eudicotyledons</taxon>
        <taxon>Gunneridae</taxon>
        <taxon>Pentapetalae</taxon>
        <taxon>rosids</taxon>
        <taxon>fabids</taxon>
        <taxon>Fabales</taxon>
        <taxon>Fabaceae</taxon>
        <taxon>Papilionoideae</taxon>
        <taxon>50 kb inversion clade</taxon>
        <taxon>NPAAA clade</taxon>
        <taxon>Hologalegina</taxon>
        <taxon>IRL clade</taxon>
        <taxon>Trifolieae</taxon>
        <taxon>Trifolium</taxon>
    </lineage>
</organism>
<dbReference type="GO" id="GO:0003676">
    <property type="term" value="F:nucleic acid binding"/>
    <property type="evidence" value="ECO:0007669"/>
    <property type="project" value="InterPro"/>
</dbReference>
<comment type="caution">
    <text evidence="1">The sequence shown here is derived from an EMBL/GenBank/DDBJ whole genome shotgun (WGS) entry which is preliminary data.</text>
</comment>
<dbReference type="AlphaFoldDB" id="A0A392P5E3"/>
<reference evidence="1 2" key="1">
    <citation type="journal article" date="2018" name="Front. Plant Sci.">
        <title>Red Clover (Trifolium pratense) and Zigzag Clover (T. medium) - A Picture of Genomic Similarities and Differences.</title>
        <authorList>
            <person name="Dluhosova J."/>
            <person name="Istvanek J."/>
            <person name="Nedelnik J."/>
            <person name="Repkova J."/>
        </authorList>
    </citation>
    <scope>NUCLEOTIDE SEQUENCE [LARGE SCALE GENOMIC DNA]</scope>
    <source>
        <strain evidence="2">cv. 10/8</strain>
        <tissue evidence="1">Leaf</tissue>
    </source>
</reference>
<evidence type="ECO:0000313" key="1">
    <source>
        <dbReference type="EMBL" id="MCI07281.1"/>
    </source>
</evidence>
<dbReference type="PANTHER" id="PTHR48475">
    <property type="entry name" value="RIBONUCLEASE H"/>
    <property type="match status" value="1"/>
</dbReference>
<sequence length="180" mass="19964">ELSEYDITFVPIGNIKSQILADFILELSAPPEETNTQTWTLSVDGSSNLRGSGAGVVLEGPDGVLIEQSLHFAFKASNNQAKYEALIADMRLTKERREQNARADLLSKLASTKKPGNNRTVIQETITRPSTGDSGVLMIVENEDWRAPIIQYLQNEKLPDEKEETTKVKKMAAHYTMIGD</sequence>
<feature type="non-terminal residue" evidence="1">
    <location>
        <position position="180"/>
    </location>
</feature>